<comment type="similarity">
    <text evidence="1">Belongs to the hemerythrin family.</text>
</comment>
<dbReference type="NCBIfam" id="NF033749">
    <property type="entry name" value="bact_hemeryth"/>
    <property type="match status" value="1"/>
</dbReference>
<dbReference type="InterPro" id="IPR012827">
    <property type="entry name" value="Hemerythrin_metal-bd"/>
</dbReference>
<evidence type="ECO:0000313" key="6">
    <source>
        <dbReference type="Proteomes" id="UP000078428"/>
    </source>
</evidence>
<evidence type="ECO:0000313" key="5">
    <source>
        <dbReference type="EMBL" id="OAN52360.1"/>
    </source>
</evidence>
<evidence type="ECO:0000259" key="4">
    <source>
        <dbReference type="Pfam" id="PF01814"/>
    </source>
</evidence>
<dbReference type="STRING" id="1285242.A6A04_01325"/>
<dbReference type="SUPFAM" id="SSF47188">
    <property type="entry name" value="Hemerythrin-like"/>
    <property type="match status" value="1"/>
</dbReference>
<evidence type="ECO:0000256" key="3">
    <source>
        <dbReference type="ARBA" id="ARBA00023004"/>
    </source>
</evidence>
<dbReference type="PANTHER" id="PTHR37164">
    <property type="entry name" value="BACTERIOHEMERYTHRIN"/>
    <property type="match status" value="1"/>
</dbReference>
<dbReference type="PANTHER" id="PTHR37164:SF1">
    <property type="entry name" value="BACTERIOHEMERYTHRIN"/>
    <property type="match status" value="1"/>
</dbReference>
<evidence type="ECO:0000256" key="2">
    <source>
        <dbReference type="ARBA" id="ARBA00022723"/>
    </source>
</evidence>
<keyword evidence="2" id="KW-0479">Metal-binding</keyword>
<dbReference type="EMBL" id="LWQT01000044">
    <property type="protein sequence ID" value="OAN52360.1"/>
    <property type="molecule type" value="Genomic_DNA"/>
</dbReference>
<dbReference type="CDD" id="cd12107">
    <property type="entry name" value="Hemerythrin"/>
    <property type="match status" value="1"/>
</dbReference>
<dbReference type="OrthoDB" id="7305302at2"/>
<gene>
    <name evidence="5" type="ORF">A6A04_01325</name>
</gene>
<dbReference type="AlphaFoldDB" id="A0A178MSJ6"/>
<dbReference type="Pfam" id="PF01814">
    <property type="entry name" value="Hemerythrin"/>
    <property type="match status" value="1"/>
</dbReference>
<sequence length="133" mass="15053">MKIGIDIVDDDHKQLFALVHEFNAAADAQGGEVSGAQMAEILTRLQNYVADHFQREEQMQLEAKYDGYEENKRQHEELTRTLSAFIAKHKGGGAGAEARTATREMREFLGVWLSQHILKTDLKMRGRILPWAG</sequence>
<dbReference type="InterPro" id="IPR035938">
    <property type="entry name" value="Hemerythrin-like_sf"/>
</dbReference>
<reference evidence="5 6" key="1">
    <citation type="submission" date="2016-04" db="EMBL/GenBank/DDBJ databases">
        <title>Draft genome sequence of freshwater magnetotactic bacteria Magnetospirillum marisnigri SP-1 and Magnetospirillum moscoviense BB-1.</title>
        <authorList>
            <person name="Koziaeva V."/>
            <person name="Dziuba M.V."/>
            <person name="Ivanov T.M."/>
            <person name="Kuznetsov B."/>
            <person name="Grouzdev D.S."/>
        </authorList>
    </citation>
    <scope>NUCLEOTIDE SEQUENCE [LARGE SCALE GENOMIC DNA]</scope>
    <source>
        <strain evidence="5 6">SP-1</strain>
    </source>
</reference>
<feature type="domain" description="Hemerythrin-like" evidence="4">
    <location>
        <begin position="4"/>
        <end position="124"/>
    </location>
</feature>
<dbReference type="InterPro" id="IPR050669">
    <property type="entry name" value="Hemerythrin"/>
</dbReference>
<keyword evidence="3" id="KW-0408">Iron</keyword>
<name>A0A178MSJ6_9PROT</name>
<dbReference type="Proteomes" id="UP000078428">
    <property type="component" value="Unassembled WGS sequence"/>
</dbReference>
<keyword evidence="6" id="KW-1185">Reference proteome</keyword>
<dbReference type="GO" id="GO:0046872">
    <property type="term" value="F:metal ion binding"/>
    <property type="evidence" value="ECO:0007669"/>
    <property type="project" value="UniProtKB-KW"/>
</dbReference>
<accession>A0A178MSJ6</accession>
<dbReference type="Gene3D" id="1.20.120.50">
    <property type="entry name" value="Hemerythrin-like"/>
    <property type="match status" value="1"/>
</dbReference>
<proteinExistence type="inferred from homology"/>
<dbReference type="InterPro" id="IPR012312">
    <property type="entry name" value="Hemerythrin-like"/>
</dbReference>
<comment type="caution">
    <text evidence="5">The sequence shown here is derived from an EMBL/GenBank/DDBJ whole genome shotgun (WGS) entry which is preliminary data.</text>
</comment>
<dbReference type="NCBIfam" id="TIGR02481">
    <property type="entry name" value="hemeryth_dom"/>
    <property type="match status" value="1"/>
</dbReference>
<organism evidence="5 6">
    <name type="scientific">Paramagnetospirillum marisnigri</name>
    <dbReference type="NCBI Taxonomy" id="1285242"/>
    <lineage>
        <taxon>Bacteria</taxon>
        <taxon>Pseudomonadati</taxon>
        <taxon>Pseudomonadota</taxon>
        <taxon>Alphaproteobacteria</taxon>
        <taxon>Rhodospirillales</taxon>
        <taxon>Magnetospirillaceae</taxon>
        <taxon>Paramagnetospirillum</taxon>
    </lineage>
</organism>
<evidence type="ECO:0000256" key="1">
    <source>
        <dbReference type="ARBA" id="ARBA00010587"/>
    </source>
</evidence>
<protein>
    <submittedName>
        <fullName evidence="5">Hemerythrin</fullName>
    </submittedName>
</protein>